<proteinExistence type="predicted"/>
<accession>G4YQP8</accession>
<keyword evidence="2" id="KW-1185">Reference proteome</keyword>
<sequence length="112" mass="12335">MGERHNASGFPCIWQQHLRTLDVDVSEEEKQRKNCGIVCKVGDFRLRAGKVLPGRLRLGATVAKVVHQEAYGELSASKWSLGIMFTGSPLKANASRALDAFCEMFVAKVIDS</sequence>
<name>G4YQP8_PHYSP</name>
<reference evidence="1 2" key="1">
    <citation type="journal article" date="2006" name="Science">
        <title>Phytophthora genome sequences uncover evolutionary origins and mechanisms of pathogenesis.</title>
        <authorList>
            <person name="Tyler B.M."/>
            <person name="Tripathy S."/>
            <person name="Zhang X."/>
            <person name="Dehal P."/>
            <person name="Jiang R.H."/>
            <person name="Aerts A."/>
            <person name="Arredondo F.D."/>
            <person name="Baxter L."/>
            <person name="Bensasson D."/>
            <person name="Beynon J.L."/>
            <person name="Chapman J."/>
            <person name="Damasceno C.M."/>
            <person name="Dorrance A.E."/>
            <person name="Dou D."/>
            <person name="Dickerman A.W."/>
            <person name="Dubchak I.L."/>
            <person name="Garbelotto M."/>
            <person name="Gijzen M."/>
            <person name="Gordon S.G."/>
            <person name="Govers F."/>
            <person name="Grunwald N.J."/>
            <person name="Huang W."/>
            <person name="Ivors K.L."/>
            <person name="Jones R.W."/>
            <person name="Kamoun S."/>
            <person name="Krampis K."/>
            <person name="Lamour K.H."/>
            <person name="Lee M.K."/>
            <person name="McDonald W.H."/>
            <person name="Medina M."/>
            <person name="Meijer H.J."/>
            <person name="Nordberg E.K."/>
            <person name="Maclean D.J."/>
            <person name="Ospina-Giraldo M.D."/>
            <person name="Morris P.F."/>
            <person name="Phuntumart V."/>
            <person name="Putnam N.H."/>
            <person name="Rash S."/>
            <person name="Rose J.K."/>
            <person name="Sakihama Y."/>
            <person name="Salamov A.A."/>
            <person name="Savidor A."/>
            <person name="Scheuring C.F."/>
            <person name="Smith B.M."/>
            <person name="Sobral B.W."/>
            <person name="Terry A."/>
            <person name="Torto-Alalibo T.A."/>
            <person name="Win J."/>
            <person name="Xu Z."/>
            <person name="Zhang H."/>
            <person name="Grigoriev I.V."/>
            <person name="Rokhsar D.S."/>
            <person name="Boore J.L."/>
        </authorList>
    </citation>
    <scope>NUCLEOTIDE SEQUENCE [LARGE SCALE GENOMIC DNA]</scope>
    <source>
        <strain evidence="1 2">P6497</strain>
    </source>
</reference>
<dbReference type="RefSeq" id="XP_009517587.1">
    <property type="nucleotide sequence ID" value="XM_009519292.1"/>
</dbReference>
<gene>
    <name evidence="1" type="ORF">PHYSODRAFT_263827</name>
</gene>
<evidence type="ECO:0000313" key="2">
    <source>
        <dbReference type="Proteomes" id="UP000002640"/>
    </source>
</evidence>
<dbReference type="GeneID" id="20639541"/>
<evidence type="ECO:0000313" key="1">
    <source>
        <dbReference type="EMBL" id="EGZ30312.1"/>
    </source>
</evidence>
<dbReference type="KEGG" id="psoj:PHYSODRAFT_263827"/>
<dbReference type="InParanoid" id="G4YQP8"/>
<dbReference type="AlphaFoldDB" id="G4YQP8"/>
<organism evidence="1 2">
    <name type="scientific">Phytophthora sojae (strain P6497)</name>
    <name type="common">Soybean stem and root rot agent</name>
    <name type="synonym">Phytophthora megasperma f. sp. glycines</name>
    <dbReference type="NCBI Taxonomy" id="1094619"/>
    <lineage>
        <taxon>Eukaryota</taxon>
        <taxon>Sar</taxon>
        <taxon>Stramenopiles</taxon>
        <taxon>Oomycota</taxon>
        <taxon>Peronosporomycetes</taxon>
        <taxon>Peronosporales</taxon>
        <taxon>Peronosporaceae</taxon>
        <taxon>Phytophthora</taxon>
    </lineage>
</organism>
<protein>
    <submittedName>
        <fullName evidence="1">Uncharacterized protein</fullName>
    </submittedName>
</protein>
<dbReference type="EMBL" id="JH159151">
    <property type="protein sequence ID" value="EGZ30312.1"/>
    <property type="molecule type" value="Genomic_DNA"/>
</dbReference>
<dbReference type="Proteomes" id="UP000002640">
    <property type="component" value="Unassembled WGS sequence"/>
</dbReference>